<evidence type="ECO:0000256" key="5">
    <source>
        <dbReference type="ARBA" id="ARBA00022771"/>
    </source>
</evidence>
<dbReference type="SMART" id="SM00249">
    <property type="entry name" value="PHD"/>
    <property type="match status" value="1"/>
</dbReference>
<comment type="caution">
    <text evidence="15">The sequence shown here is derived from an EMBL/GenBank/DDBJ whole genome shotgun (WGS) entry which is preliminary data.</text>
</comment>
<feature type="region of interest" description="Disordered" evidence="13">
    <location>
        <begin position="37"/>
        <end position="59"/>
    </location>
</feature>
<proteinExistence type="inferred from homology"/>
<dbReference type="PROSITE" id="PS01359">
    <property type="entry name" value="ZF_PHD_1"/>
    <property type="match status" value="1"/>
</dbReference>
<evidence type="ECO:0000256" key="12">
    <source>
        <dbReference type="PROSITE-ProRule" id="PRU00146"/>
    </source>
</evidence>
<dbReference type="InterPro" id="IPR019787">
    <property type="entry name" value="Znf_PHD-finger"/>
</dbReference>
<dbReference type="GO" id="GO:0008270">
    <property type="term" value="F:zinc ion binding"/>
    <property type="evidence" value="ECO:0007669"/>
    <property type="project" value="UniProtKB-KW"/>
</dbReference>
<feature type="binding site" evidence="11">
    <location>
        <position position="217"/>
    </location>
    <ligand>
        <name>Zn(2+)</name>
        <dbReference type="ChEBI" id="CHEBI:29105"/>
        <label>1</label>
    </ligand>
</feature>
<dbReference type="Pfam" id="PF23011">
    <property type="entry name" value="PHD-1st_NSD"/>
    <property type="match status" value="1"/>
</dbReference>
<dbReference type="InterPro" id="IPR001965">
    <property type="entry name" value="Znf_PHD"/>
</dbReference>
<dbReference type="PANTHER" id="PTHR10333:SF103">
    <property type="entry name" value="INHIBITOR OF GROWTH PROTEIN 3"/>
    <property type="match status" value="1"/>
</dbReference>
<dbReference type="PROSITE" id="PS50016">
    <property type="entry name" value="ZF_PHD_2"/>
    <property type="match status" value="1"/>
</dbReference>
<dbReference type="OrthoDB" id="5411773at2759"/>
<keyword evidence="8" id="KW-0804">Transcription</keyword>
<accession>A0A3S5ADQ8</accession>
<evidence type="ECO:0000256" key="8">
    <source>
        <dbReference type="ARBA" id="ARBA00023163"/>
    </source>
</evidence>
<feature type="binding site" evidence="11">
    <location>
        <position position="230"/>
    </location>
    <ligand>
        <name>Zn(2+)</name>
        <dbReference type="ChEBI" id="CHEBI:29105"/>
        <label>2</label>
    </ligand>
</feature>
<dbReference type="Proteomes" id="UP000784294">
    <property type="component" value="Unassembled WGS sequence"/>
</dbReference>
<evidence type="ECO:0000256" key="6">
    <source>
        <dbReference type="ARBA" id="ARBA00022833"/>
    </source>
</evidence>
<dbReference type="CDD" id="cd15505">
    <property type="entry name" value="PHD_ING"/>
    <property type="match status" value="1"/>
</dbReference>
<dbReference type="Gene3D" id="3.30.40.10">
    <property type="entry name" value="Zinc/RING finger domain, C3HC4 (zinc finger)"/>
    <property type="match status" value="1"/>
</dbReference>
<keyword evidence="7" id="KW-0805">Transcription regulation</keyword>
<feature type="region of interest" description="Disordered" evidence="13">
    <location>
        <begin position="1"/>
        <end position="24"/>
    </location>
</feature>
<feature type="binding site" evidence="11">
    <location>
        <position position="203"/>
    </location>
    <ligand>
        <name>Zn(2+)</name>
        <dbReference type="ChEBI" id="CHEBI:29105"/>
        <label>2</label>
    </ligand>
</feature>
<dbReference type="InterPro" id="IPR013083">
    <property type="entry name" value="Znf_RING/FYVE/PHD"/>
</dbReference>
<organism evidence="15 16">
    <name type="scientific">Protopolystoma xenopodis</name>
    <dbReference type="NCBI Taxonomy" id="117903"/>
    <lineage>
        <taxon>Eukaryota</taxon>
        <taxon>Metazoa</taxon>
        <taxon>Spiralia</taxon>
        <taxon>Lophotrochozoa</taxon>
        <taxon>Platyhelminthes</taxon>
        <taxon>Monogenea</taxon>
        <taxon>Polyopisthocotylea</taxon>
        <taxon>Polystomatidea</taxon>
        <taxon>Polystomatidae</taxon>
        <taxon>Protopolystoma</taxon>
    </lineage>
</organism>
<evidence type="ECO:0000313" key="16">
    <source>
        <dbReference type="Proteomes" id="UP000784294"/>
    </source>
</evidence>
<evidence type="ECO:0000256" key="10">
    <source>
        <dbReference type="PIRSR" id="PIRSR628651-50"/>
    </source>
</evidence>
<evidence type="ECO:0000256" key="4">
    <source>
        <dbReference type="ARBA" id="ARBA00022723"/>
    </source>
</evidence>
<evidence type="ECO:0000256" key="1">
    <source>
        <dbReference type="ARBA" id="ARBA00004123"/>
    </source>
</evidence>
<keyword evidence="9" id="KW-0539">Nucleus</keyword>
<dbReference type="GO" id="GO:0005634">
    <property type="term" value="C:nucleus"/>
    <property type="evidence" value="ECO:0007669"/>
    <property type="project" value="UniProtKB-SubCell"/>
</dbReference>
<feature type="region of interest" description="Disordered" evidence="13">
    <location>
        <begin position="159"/>
        <end position="183"/>
    </location>
</feature>
<dbReference type="InterPro" id="IPR011011">
    <property type="entry name" value="Znf_FYVE_PHD"/>
</dbReference>
<dbReference type="SUPFAM" id="SSF57903">
    <property type="entry name" value="FYVE/PHD zinc finger"/>
    <property type="match status" value="1"/>
</dbReference>
<comment type="subcellular location">
    <subcellularLocation>
        <location evidence="1">Nucleus</location>
    </subcellularLocation>
</comment>
<reference evidence="15" key="1">
    <citation type="submission" date="2018-11" db="EMBL/GenBank/DDBJ databases">
        <authorList>
            <consortium name="Pathogen Informatics"/>
        </authorList>
    </citation>
    <scope>NUCLEOTIDE SEQUENCE</scope>
</reference>
<dbReference type="InterPro" id="IPR059153">
    <property type="entry name" value="NSD_PHD-1st"/>
</dbReference>
<protein>
    <recommendedName>
        <fullName evidence="14">PHD-type domain-containing protein</fullName>
    </recommendedName>
</protein>
<feature type="binding site" evidence="11">
    <location>
        <position position="233"/>
    </location>
    <ligand>
        <name>Zn(2+)</name>
        <dbReference type="ChEBI" id="CHEBI:29105"/>
        <label>2</label>
    </ligand>
</feature>
<sequence length="251" mass="26473">MLSLDSAGGLNETPRSVNAGLSDRSLVESAASTTAYIRGNPVGSLSKGSSSSSASLSTSFAPFEETLSTTVSRDLDVRSSNALDGSGNIGGGPCLPGPAGGTLRSVRGAPPSRSAEATSLVCPGLHSCLDKDEQEVKQNILSGTKSDIIGNEDSRLGQLVSGHSESRVGHEVEGEEDDDEEDDEDNKRYCLCREVSYGDMIACDAPNCPFEWFHYTCVGLTVAPKGQWFCPECIKSGNAVIKAPKKRSHKR</sequence>
<dbReference type="InterPro" id="IPR028651">
    <property type="entry name" value="ING_fam"/>
</dbReference>
<feature type="compositionally biased region" description="Acidic residues" evidence="13">
    <location>
        <begin position="173"/>
        <end position="183"/>
    </location>
</feature>
<feature type="site" description="Histone H3K4me3 binding" evidence="10">
    <location>
        <position position="204"/>
    </location>
</feature>
<feature type="site" description="Histone H3K4me3 binding" evidence="10">
    <location>
        <position position="189"/>
    </location>
</feature>
<dbReference type="EMBL" id="CAAALY010247463">
    <property type="protein sequence ID" value="VEL34336.1"/>
    <property type="molecule type" value="Genomic_DNA"/>
</dbReference>
<evidence type="ECO:0000256" key="2">
    <source>
        <dbReference type="ARBA" id="ARBA00010210"/>
    </source>
</evidence>
<dbReference type="InterPro" id="IPR019786">
    <property type="entry name" value="Zinc_finger_PHD-type_CS"/>
</dbReference>
<gene>
    <name evidence="15" type="ORF">PXEA_LOCUS27776</name>
</gene>
<evidence type="ECO:0000256" key="7">
    <source>
        <dbReference type="ARBA" id="ARBA00023015"/>
    </source>
</evidence>
<feature type="site" description="Histone H3K4me3 binding" evidence="10">
    <location>
        <position position="212"/>
    </location>
</feature>
<evidence type="ECO:0000256" key="9">
    <source>
        <dbReference type="ARBA" id="ARBA00023242"/>
    </source>
</evidence>
<feature type="binding site" evidence="11">
    <location>
        <position position="190"/>
    </location>
    <ligand>
        <name>Zn(2+)</name>
        <dbReference type="ChEBI" id="CHEBI:29105"/>
        <label>1</label>
    </ligand>
</feature>
<feature type="site" description="Histone H3K4me3 binding" evidence="10">
    <location>
        <position position="200"/>
    </location>
</feature>
<feature type="binding site" evidence="11">
    <location>
        <position position="208"/>
    </location>
    <ligand>
        <name>Zn(2+)</name>
        <dbReference type="ChEBI" id="CHEBI:29105"/>
        <label>2</label>
    </ligand>
</feature>
<keyword evidence="16" id="KW-1185">Reference proteome</keyword>
<keyword evidence="3" id="KW-0341">Growth regulation</keyword>
<keyword evidence="4 11" id="KW-0479">Metal-binding</keyword>
<comment type="similarity">
    <text evidence="2">Belongs to the ING family.</text>
</comment>
<feature type="binding site" evidence="11">
    <location>
        <position position="214"/>
    </location>
    <ligand>
        <name>Zn(2+)</name>
        <dbReference type="ChEBI" id="CHEBI:29105"/>
        <label>1</label>
    </ligand>
</feature>
<evidence type="ECO:0000256" key="3">
    <source>
        <dbReference type="ARBA" id="ARBA00022604"/>
    </source>
</evidence>
<evidence type="ECO:0000259" key="14">
    <source>
        <dbReference type="PROSITE" id="PS50016"/>
    </source>
</evidence>
<dbReference type="PANTHER" id="PTHR10333">
    <property type="entry name" value="INHIBITOR OF GROWTH PROTEIN"/>
    <property type="match status" value="1"/>
</dbReference>
<dbReference type="AlphaFoldDB" id="A0A3S5ADQ8"/>
<feature type="binding site" evidence="11">
    <location>
        <position position="192"/>
    </location>
    <ligand>
        <name>Zn(2+)</name>
        <dbReference type="ChEBI" id="CHEBI:29105"/>
        <label>1</label>
    </ligand>
</feature>
<feature type="domain" description="PHD-type" evidence="14">
    <location>
        <begin position="187"/>
        <end position="236"/>
    </location>
</feature>
<keyword evidence="5 12" id="KW-0863">Zinc-finger</keyword>
<keyword evidence="6 11" id="KW-0862">Zinc</keyword>
<evidence type="ECO:0000256" key="11">
    <source>
        <dbReference type="PIRSR" id="PIRSR628651-51"/>
    </source>
</evidence>
<feature type="compositionally biased region" description="Low complexity" evidence="13">
    <location>
        <begin position="43"/>
        <end position="59"/>
    </location>
</feature>
<evidence type="ECO:0000313" key="15">
    <source>
        <dbReference type="EMBL" id="VEL34336.1"/>
    </source>
</evidence>
<evidence type="ECO:0000256" key="13">
    <source>
        <dbReference type="SAM" id="MobiDB-lite"/>
    </source>
</evidence>
<name>A0A3S5ADQ8_9PLAT</name>